<dbReference type="PROSITE" id="PS51257">
    <property type="entry name" value="PROKAR_LIPOPROTEIN"/>
    <property type="match status" value="1"/>
</dbReference>
<dbReference type="Proteomes" id="UP001527882">
    <property type="component" value="Unassembled WGS sequence"/>
</dbReference>
<evidence type="ECO:0000313" key="2">
    <source>
        <dbReference type="Proteomes" id="UP001527882"/>
    </source>
</evidence>
<dbReference type="EMBL" id="JAQAGZ010000011">
    <property type="protein sequence ID" value="MCZ8514271.1"/>
    <property type="molecule type" value="Genomic_DNA"/>
</dbReference>
<dbReference type="RefSeq" id="WP_269882793.1">
    <property type="nucleotide sequence ID" value="NZ_JAQAGZ010000011.1"/>
</dbReference>
<sequence>MSWKTLTTLVLIGVLLFSTAGCSWQNSQTDPGGKVTLTLWYWNRSIDDELLKRVEKQFPHIHLKAEKIGGDFKAKLMSAFAAGSGAPDIVGLNSWIANFFPNKEQFVNLYDLGSKELESSYLDWKWKQTITPGGNYQIALPMDSGPTALFYRADLFQQAGLPTDPKEVSAKLKTWDDYIAAGQQLKTAFQNKVYMFDNISTVFTQMLAQSDKAYFDLQDHYIGDQSHMRKAWEAAAKVNQLGLSAKINQWTPEWNAAMNNGAVASFVGAVWMKQVLQDAAKDTSGKWKIARAPGGDGNSGGSFIGITKQSKHPKEAFEVIKWLENPENQLNSLGTMNLFPSTPSIYGDPKMSQAEKFFGNQQTNEIFIESAKHVKDQYSGPKFSIADSIIKEEVSNMETQNKPLEEAWNDAIKRVNKELLLY</sequence>
<reference evidence="1 2" key="1">
    <citation type="submission" date="2022-12" db="EMBL/GenBank/DDBJ databases">
        <title>Draft genome sequence of Paenibacillus sp. dW9.</title>
        <authorList>
            <person name="Choi E.-W."/>
            <person name="Kim D.-U."/>
        </authorList>
    </citation>
    <scope>NUCLEOTIDE SEQUENCE [LARGE SCALE GENOMIC DNA]</scope>
    <source>
        <strain evidence="2">dW9</strain>
    </source>
</reference>
<keyword evidence="2" id="KW-1185">Reference proteome</keyword>
<accession>A0ABT4QBM6</accession>
<protein>
    <submittedName>
        <fullName evidence="1">ABC transporter substrate-binding protein</fullName>
    </submittedName>
</protein>
<proteinExistence type="predicted"/>
<name>A0ABT4QBM6_9BACL</name>
<gene>
    <name evidence="1" type="ORF">O9H85_17915</name>
</gene>
<dbReference type="SUPFAM" id="SSF53850">
    <property type="entry name" value="Periplasmic binding protein-like II"/>
    <property type="match status" value="1"/>
</dbReference>
<dbReference type="InterPro" id="IPR006059">
    <property type="entry name" value="SBP"/>
</dbReference>
<dbReference type="InterPro" id="IPR050490">
    <property type="entry name" value="Bact_solute-bd_prot1"/>
</dbReference>
<comment type="caution">
    <text evidence="1">The sequence shown here is derived from an EMBL/GenBank/DDBJ whole genome shotgun (WGS) entry which is preliminary data.</text>
</comment>
<dbReference type="PANTHER" id="PTHR43649">
    <property type="entry name" value="ARABINOSE-BINDING PROTEIN-RELATED"/>
    <property type="match status" value="1"/>
</dbReference>
<organism evidence="1 2">
    <name type="scientific">Paenibacillus gyeongsangnamensis</name>
    <dbReference type="NCBI Taxonomy" id="3388067"/>
    <lineage>
        <taxon>Bacteria</taxon>
        <taxon>Bacillati</taxon>
        <taxon>Bacillota</taxon>
        <taxon>Bacilli</taxon>
        <taxon>Bacillales</taxon>
        <taxon>Paenibacillaceae</taxon>
        <taxon>Paenibacillus</taxon>
    </lineage>
</organism>
<evidence type="ECO:0000313" key="1">
    <source>
        <dbReference type="EMBL" id="MCZ8514271.1"/>
    </source>
</evidence>
<dbReference type="Pfam" id="PF13416">
    <property type="entry name" value="SBP_bac_8"/>
    <property type="match status" value="1"/>
</dbReference>
<dbReference type="PANTHER" id="PTHR43649:SF32">
    <property type="entry name" value="SUGAR BINDING SECRETED PROTEIN"/>
    <property type="match status" value="1"/>
</dbReference>
<dbReference type="Gene3D" id="3.40.190.10">
    <property type="entry name" value="Periplasmic binding protein-like II"/>
    <property type="match status" value="1"/>
</dbReference>